<accession>A0AAW0NSB8</accession>
<organism evidence="3 4">
    <name type="scientific">Mugilogobius chulae</name>
    <name type="common">yellowstripe goby</name>
    <dbReference type="NCBI Taxonomy" id="88201"/>
    <lineage>
        <taxon>Eukaryota</taxon>
        <taxon>Metazoa</taxon>
        <taxon>Chordata</taxon>
        <taxon>Craniata</taxon>
        <taxon>Vertebrata</taxon>
        <taxon>Euteleostomi</taxon>
        <taxon>Actinopterygii</taxon>
        <taxon>Neopterygii</taxon>
        <taxon>Teleostei</taxon>
        <taxon>Neoteleostei</taxon>
        <taxon>Acanthomorphata</taxon>
        <taxon>Gobiaria</taxon>
        <taxon>Gobiiformes</taxon>
        <taxon>Gobioidei</taxon>
        <taxon>Gobiidae</taxon>
        <taxon>Gobionellinae</taxon>
        <taxon>Mugilogobius</taxon>
    </lineage>
</organism>
<evidence type="ECO:0000313" key="3">
    <source>
        <dbReference type="EMBL" id="KAK7904580.1"/>
    </source>
</evidence>
<dbReference type="EMBL" id="JBBPFD010000012">
    <property type="protein sequence ID" value="KAK7904580.1"/>
    <property type="molecule type" value="Genomic_DNA"/>
</dbReference>
<keyword evidence="4" id="KW-1185">Reference proteome</keyword>
<feature type="signal peptide" evidence="2">
    <location>
        <begin position="1"/>
        <end position="24"/>
    </location>
</feature>
<comment type="caution">
    <text evidence="3">The sequence shown here is derived from an EMBL/GenBank/DDBJ whole genome shotgun (WGS) entry which is preliminary data.</text>
</comment>
<feature type="compositionally biased region" description="Basic and acidic residues" evidence="1">
    <location>
        <begin position="51"/>
        <end position="71"/>
    </location>
</feature>
<evidence type="ECO:0000256" key="2">
    <source>
        <dbReference type="SAM" id="SignalP"/>
    </source>
</evidence>
<gene>
    <name evidence="3" type="ORF">WMY93_017187</name>
</gene>
<name>A0AAW0NSB8_9GOBI</name>
<sequence>MNPLSHAAWAGLALLLAANRYSDASIALCDSPKAVTMSSLPQKNKIYDGAEVYTDKRVPKDTRQPDREDRIQAGQDGSCPDTDSGQRRGHGTV</sequence>
<dbReference type="AlphaFoldDB" id="A0AAW0NSB8"/>
<reference evidence="4" key="1">
    <citation type="submission" date="2024-04" db="EMBL/GenBank/DDBJ databases">
        <title>Salinicola lusitanus LLJ914,a marine bacterium isolated from the Okinawa Trough.</title>
        <authorList>
            <person name="Li J."/>
        </authorList>
    </citation>
    <scope>NUCLEOTIDE SEQUENCE [LARGE SCALE GENOMIC DNA]</scope>
</reference>
<evidence type="ECO:0000256" key="1">
    <source>
        <dbReference type="SAM" id="MobiDB-lite"/>
    </source>
</evidence>
<protein>
    <submittedName>
        <fullName evidence="3">Uncharacterized protein</fullName>
    </submittedName>
</protein>
<evidence type="ECO:0000313" key="4">
    <source>
        <dbReference type="Proteomes" id="UP001460270"/>
    </source>
</evidence>
<feature type="region of interest" description="Disordered" evidence="1">
    <location>
        <begin position="51"/>
        <end position="93"/>
    </location>
</feature>
<dbReference type="Proteomes" id="UP001460270">
    <property type="component" value="Unassembled WGS sequence"/>
</dbReference>
<proteinExistence type="predicted"/>
<feature type="chain" id="PRO_5043497344" evidence="2">
    <location>
        <begin position="25"/>
        <end position="93"/>
    </location>
</feature>
<keyword evidence="2" id="KW-0732">Signal</keyword>